<dbReference type="SMART" id="SM00490">
    <property type="entry name" value="HELICc"/>
    <property type="match status" value="1"/>
</dbReference>
<dbReference type="InterPro" id="IPR027417">
    <property type="entry name" value="P-loop_NTPase"/>
</dbReference>
<evidence type="ECO:0000256" key="2">
    <source>
        <dbReference type="ARBA" id="ARBA00022840"/>
    </source>
</evidence>
<dbReference type="InterPro" id="IPR011545">
    <property type="entry name" value="DEAD/DEAH_box_helicase_dom"/>
</dbReference>
<protein>
    <recommendedName>
        <fullName evidence="6">Helicase C-terminal domain-containing protein</fullName>
    </recommendedName>
</protein>
<dbReference type="GO" id="GO:0043138">
    <property type="term" value="F:3'-5' DNA helicase activity"/>
    <property type="evidence" value="ECO:0007669"/>
    <property type="project" value="TreeGrafter"/>
</dbReference>
<feature type="non-terminal residue" evidence="5">
    <location>
        <position position="685"/>
    </location>
</feature>
<reference evidence="5" key="1">
    <citation type="submission" date="2018-05" db="EMBL/GenBank/DDBJ databases">
        <authorList>
            <person name="Lanie J.A."/>
            <person name="Ng W.-L."/>
            <person name="Kazmierczak K.M."/>
            <person name="Andrzejewski T.M."/>
            <person name="Davidsen T.M."/>
            <person name="Wayne K.J."/>
            <person name="Tettelin H."/>
            <person name="Glass J.I."/>
            <person name="Rusch D."/>
            <person name="Podicherti R."/>
            <person name="Tsui H.-C.T."/>
            <person name="Winkler M.E."/>
        </authorList>
    </citation>
    <scope>NUCLEOTIDE SEQUENCE</scope>
</reference>
<feature type="non-terminal residue" evidence="5">
    <location>
        <position position="1"/>
    </location>
</feature>
<evidence type="ECO:0000259" key="4">
    <source>
        <dbReference type="PROSITE" id="PS51194"/>
    </source>
</evidence>
<dbReference type="Pfam" id="PF00270">
    <property type="entry name" value="DEAD"/>
    <property type="match status" value="1"/>
</dbReference>
<feature type="domain" description="Helicase ATP-binding" evidence="3">
    <location>
        <begin position="1"/>
        <end position="101"/>
    </location>
</feature>
<dbReference type="PANTHER" id="PTHR47957:SF3">
    <property type="entry name" value="ATP-DEPENDENT HELICASE HRQ1"/>
    <property type="match status" value="1"/>
</dbReference>
<dbReference type="PROSITE" id="PS51192">
    <property type="entry name" value="HELICASE_ATP_BIND_1"/>
    <property type="match status" value="1"/>
</dbReference>
<feature type="domain" description="Helicase C-terminal" evidence="4">
    <location>
        <begin position="128"/>
        <end position="278"/>
    </location>
</feature>
<dbReference type="PROSITE" id="PS51194">
    <property type="entry name" value="HELICASE_CTER"/>
    <property type="match status" value="1"/>
</dbReference>
<dbReference type="CDD" id="cd18797">
    <property type="entry name" value="SF2_C_Hrq"/>
    <property type="match status" value="1"/>
</dbReference>
<dbReference type="GO" id="GO:0006289">
    <property type="term" value="P:nucleotide-excision repair"/>
    <property type="evidence" value="ECO:0007669"/>
    <property type="project" value="TreeGrafter"/>
</dbReference>
<accession>A0A382BUS2</accession>
<gene>
    <name evidence="5" type="ORF">METZ01_LOCUS170218</name>
</gene>
<dbReference type="GO" id="GO:0005524">
    <property type="term" value="F:ATP binding"/>
    <property type="evidence" value="ECO:0007669"/>
    <property type="project" value="UniProtKB-KW"/>
</dbReference>
<dbReference type="Pfam" id="PF00271">
    <property type="entry name" value="Helicase_C"/>
    <property type="match status" value="1"/>
</dbReference>
<evidence type="ECO:0008006" key="6">
    <source>
        <dbReference type="Google" id="ProtNLM"/>
    </source>
</evidence>
<dbReference type="Pfam" id="PF22982">
    <property type="entry name" value="WHD_HRQ1"/>
    <property type="match status" value="1"/>
</dbReference>
<keyword evidence="1" id="KW-0547">Nucleotide-binding</keyword>
<dbReference type="Gene3D" id="3.40.50.300">
    <property type="entry name" value="P-loop containing nucleotide triphosphate hydrolases"/>
    <property type="match status" value="2"/>
</dbReference>
<dbReference type="SUPFAM" id="SSF52540">
    <property type="entry name" value="P-loop containing nucleoside triphosphate hydrolases"/>
    <property type="match status" value="1"/>
</dbReference>
<dbReference type="AlphaFoldDB" id="A0A382BUS2"/>
<dbReference type="EMBL" id="UINC01031392">
    <property type="protein sequence ID" value="SVB17364.1"/>
    <property type="molecule type" value="Genomic_DNA"/>
</dbReference>
<dbReference type="GO" id="GO:0036297">
    <property type="term" value="P:interstrand cross-link repair"/>
    <property type="evidence" value="ECO:0007669"/>
    <property type="project" value="TreeGrafter"/>
</dbReference>
<keyword evidence="2" id="KW-0067">ATP-binding</keyword>
<dbReference type="GO" id="GO:0003676">
    <property type="term" value="F:nucleic acid binding"/>
    <property type="evidence" value="ECO:0007669"/>
    <property type="project" value="InterPro"/>
</dbReference>
<dbReference type="PANTHER" id="PTHR47957">
    <property type="entry name" value="ATP-DEPENDENT HELICASE HRQ1"/>
    <property type="match status" value="1"/>
</dbReference>
<dbReference type="InterPro" id="IPR018973">
    <property type="entry name" value="MZB"/>
</dbReference>
<name>A0A382BUS2_9ZZZZ</name>
<organism evidence="5">
    <name type="scientific">marine metagenome</name>
    <dbReference type="NCBI Taxonomy" id="408172"/>
    <lineage>
        <taxon>unclassified sequences</taxon>
        <taxon>metagenomes</taxon>
        <taxon>ecological metagenomes</taxon>
    </lineage>
</organism>
<evidence type="ECO:0000313" key="5">
    <source>
        <dbReference type="EMBL" id="SVB17364.1"/>
    </source>
</evidence>
<dbReference type="GO" id="GO:0005634">
    <property type="term" value="C:nucleus"/>
    <property type="evidence" value="ECO:0007669"/>
    <property type="project" value="TreeGrafter"/>
</dbReference>
<evidence type="ECO:0000259" key="3">
    <source>
        <dbReference type="PROSITE" id="PS51192"/>
    </source>
</evidence>
<proteinExistence type="predicted"/>
<dbReference type="InterPro" id="IPR055227">
    <property type="entry name" value="HRQ1_WHD"/>
</dbReference>
<dbReference type="InterPro" id="IPR001650">
    <property type="entry name" value="Helicase_C-like"/>
</dbReference>
<evidence type="ECO:0000256" key="1">
    <source>
        <dbReference type="ARBA" id="ARBA00022741"/>
    </source>
</evidence>
<dbReference type="InterPro" id="IPR014001">
    <property type="entry name" value="Helicase_ATP-bd"/>
</dbReference>
<sequence>RKKIRANPPQVLFTTPDMLHSGILAFHEAWADFFTRLRYVVIDELHTYSGVFGTHILHLFRRLNRVCAHYGSEPTYITSSATMGNPKQLAGNLLNRTFHEITANGAPAAARHFVFLNPAESPNTLAANLLRLSVLKEYRTIVFTRARVITELVYRWATQSRPDLRAKISSYRAGYLPEERRQIEQALNTGELLGVVSTSALELGIDIGGLDVCVLVGYPGSIINTWQRAGRVGRAGAESLIILIASKDALDQYFMKHPVQFFGRGVEDAVVDPANKYILKNHLTCAAREFPLTIHEPEYQHLDWKSVVDELVQEGALLQSAEGDAWFAARKQPHRLVSMRTIGESYNIIESGKKNLIGTVSGGQVYGECYDGAIYLHRGRQYQISGRNPEKGQIYAQEVDVPFFTRAKSDKDTEIIEELRSRPMDGFMAKIGRLKVSSQVVAYEKIRTGDQVIISKHPLESPVEHFETVGFWIELDAHFKKDLSRRKYHYMGSIHAIEHAMKSLFPLLALSNRTDVGGICYPLHPQLRKGAIFVYDYHPGGIGLAEKGFAELDRLLEMTLEMVESCDCELGCPSCIHFPTCGAGNVPLDKAGSIHLLKVLTGREKIEADKSPAGDLEEEAPMFADWEDQEELADATPETGPHVVVFDLETQRSAAEVGGWNKAYMMGMSVGIVWDSHEKKCTSYF</sequence>
<dbReference type="Pfam" id="PF09369">
    <property type="entry name" value="MZB"/>
    <property type="match status" value="1"/>
</dbReference>